<protein>
    <recommendedName>
        <fullName evidence="3">EF-hand domain-containing protein</fullName>
    </recommendedName>
</protein>
<comment type="caution">
    <text evidence="1">The sequence shown here is derived from an EMBL/GenBank/DDBJ whole genome shotgun (WGS) entry which is preliminary data.</text>
</comment>
<sequence>MLGNINLFLNKLSVEEIAKLDTNKDGQISNEEAEGSLFQFKDRFSDTEYLSLTGSAKPVEQQPAANVPTTSSEVPETAKNAVELRTYFTKMKDSFIETYVAGLLESGELEESGKKSLIFYINTNARTYIEDYIKNNVKTPYDTSEVYAGFETYIAEKLEERKAAQAAVDTQLTDAVNNTDANYEKLTEATKKADAEYITSEEYAEIKGIATDYILGIMAGGLENDEFDAFMSALNPEYKNDTNYKVAQKALELLQTETDPIKMQEIINNAKTAIGNLIGDMDEYGDGTTPLSEAVKTRAKFIDNKKYSEQLDAYIDDSIEARTHEPNPELFDPEARLERLNALKTAFLSQYEGDGTDLETEFAAFVEKSDKELENVYAKEDVLTESDTKNYEKIKETLEAAGQYANAEEKDAIFDAAADYVMANIVQGKVDSLLASINSQYVYFPQYIEAKSLLDNLKTSATPEADYTKAKELIKELLASQGVDKIEKFVEIEETKNVNLSVTEITQGLWGYGTTETHGGDNLVGTHFTIQNGKVVWTNDTDNKDINKMYDQLRQRIHTQMKEQLGDSYNAEEIDKYFDQAIVNVAMNLENPTGLHSIEELANNAVVHFNAIATAGIHGQETNKTSNNKIDMKKILTESGQIDNYCNGSIAKGKGWTLPLSLSIQVLLLKVPTAILNTIKTQLGDKFDEVEITRLLHQAVSETKNAVNKETNADVIYKYFFSSFNRLYEDYLAQKGYTINE</sequence>
<organism evidence="1 2">
    <name type="scientific">Candidatus Limenecus avicola</name>
    <dbReference type="NCBI Taxonomy" id="2840847"/>
    <lineage>
        <taxon>Bacteria</taxon>
        <taxon>Bacillati</taxon>
        <taxon>Bacillota</taxon>
        <taxon>Clostridia</taxon>
        <taxon>Eubacteriales</taxon>
        <taxon>Clostridiaceae</taxon>
        <taxon>Clostridiaceae incertae sedis</taxon>
        <taxon>Candidatus Limenecus</taxon>
    </lineage>
</organism>
<proteinExistence type="predicted"/>
<accession>A0A9D1N258</accession>
<dbReference type="Proteomes" id="UP000886748">
    <property type="component" value="Unassembled WGS sequence"/>
</dbReference>
<gene>
    <name evidence="1" type="ORF">IAD26_10130</name>
</gene>
<evidence type="ECO:0008006" key="3">
    <source>
        <dbReference type="Google" id="ProtNLM"/>
    </source>
</evidence>
<evidence type="ECO:0000313" key="2">
    <source>
        <dbReference type="Proteomes" id="UP000886748"/>
    </source>
</evidence>
<name>A0A9D1N258_9CLOT</name>
<reference evidence="1" key="1">
    <citation type="submission" date="2020-10" db="EMBL/GenBank/DDBJ databases">
        <authorList>
            <person name="Gilroy R."/>
        </authorList>
    </citation>
    <scope>NUCLEOTIDE SEQUENCE</scope>
    <source>
        <strain evidence="1">CHK154-7741</strain>
    </source>
</reference>
<dbReference type="AlphaFoldDB" id="A0A9D1N258"/>
<reference evidence="1" key="2">
    <citation type="journal article" date="2021" name="PeerJ">
        <title>Extensive microbial diversity within the chicken gut microbiome revealed by metagenomics and culture.</title>
        <authorList>
            <person name="Gilroy R."/>
            <person name="Ravi A."/>
            <person name="Getino M."/>
            <person name="Pursley I."/>
            <person name="Horton D.L."/>
            <person name="Alikhan N.F."/>
            <person name="Baker D."/>
            <person name="Gharbi K."/>
            <person name="Hall N."/>
            <person name="Watson M."/>
            <person name="Adriaenssens E.M."/>
            <person name="Foster-Nyarko E."/>
            <person name="Jarju S."/>
            <person name="Secka A."/>
            <person name="Antonio M."/>
            <person name="Oren A."/>
            <person name="Chaudhuri R.R."/>
            <person name="La Ragione R."/>
            <person name="Hildebrand F."/>
            <person name="Pallen M.J."/>
        </authorList>
    </citation>
    <scope>NUCLEOTIDE SEQUENCE</scope>
    <source>
        <strain evidence="1">CHK154-7741</strain>
    </source>
</reference>
<dbReference type="EMBL" id="DVOD01000072">
    <property type="protein sequence ID" value="HIU93470.1"/>
    <property type="molecule type" value="Genomic_DNA"/>
</dbReference>
<evidence type="ECO:0000313" key="1">
    <source>
        <dbReference type="EMBL" id="HIU93470.1"/>
    </source>
</evidence>